<comment type="caution">
    <text evidence="11">The sequence shown here is derived from an EMBL/GenBank/DDBJ whole genome shotgun (WGS) entry which is preliminary data.</text>
</comment>
<dbReference type="InterPro" id="IPR007387">
    <property type="entry name" value="TRAP_DctQ"/>
</dbReference>
<dbReference type="EMBL" id="JBHUFA010000004">
    <property type="protein sequence ID" value="MFD1696246.1"/>
    <property type="molecule type" value="Genomic_DNA"/>
</dbReference>
<evidence type="ECO:0000256" key="9">
    <source>
        <dbReference type="RuleBase" id="RU369079"/>
    </source>
</evidence>
<evidence type="ECO:0000313" key="11">
    <source>
        <dbReference type="EMBL" id="MFD1696246.1"/>
    </source>
</evidence>
<evidence type="ECO:0000256" key="1">
    <source>
        <dbReference type="ARBA" id="ARBA00004429"/>
    </source>
</evidence>
<evidence type="ECO:0000259" key="10">
    <source>
        <dbReference type="Pfam" id="PF04290"/>
    </source>
</evidence>
<feature type="transmembrane region" description="Helical" evidence="9">
    <location>
        <begin position="92"/>
        <end position="114"/>
    </location>
</feature>
<evidence type="ECO:0000256" key="7">
    <source>
        <dbReference type="ARBA" id="ARBA00023136"/>
    </source>
</evidence>
<keyword evidence="6 9" id="KW-1133">Transmembrane helix</keyword>
<feature type="transmembrane region" description="Helical" evidence="9">
    <location>
        <begin position="20"/>
        <end position="40"/>
    </location>
</feature>
<protein>
    <recommendedName>
        <fullName evidence="9">TRAP transporter small permease protein</fullName>
    </recommendedName>
</protein>
<evidence type="ECO:0000256" key="6">
    <source>
        <dbReference type="ARBA" id="ARBA00022989"/>
    </source>
</evidence>
<name>A0ABW4JZU7_9HYPH</name>
<comment type="function">
    <text evidence="9">Part of the tripartite ATP-independent periplasmic (TRAP) transport system.</text>
</comment>
<evidence type="ECO:0000256" key="5">
    <source>
        <dbReference type="ARBA" id="ARBA00022692"/>
    </source>
</evidence>
<organism evidence="11 12">
    <name type="scientific">Roseibium aestuarii</name>
    <dbReference type="NCBI Taxonomy" id="2600299"/>
    <lineage>
        <taxon>Bacteria</taxon>
        <taxon>Pseudomonadati</taxon>
        <taxon>Pseudomonadota</taxon>
        <taxon>Alphaproteobacteria</taxon>
        <taxon>Hyphomicrobiales</taxon>
        <taxon>Stappiaceae</taxon>
        <taxon>Roseibium</taxon>
    </lineage>
</organism>
<dbReference type="RefSeq" id="WP_149892855.1">
    <property type="nucleotide sequence ID" value="NZ_JBHUFA010000004.1"/>
</dbReference>
<keyword evidence="4 9" id="KW-0997">Cell inner membrane</keyword>
<dbReference type="Proteomes" id="UP001597327">
    <property type="component" value="Unassembled WGS sequence"/>
</dbReference>
<accession>A0ABW4JZU7</accession>
<feature type="transmembrane region" description="Helical" evidence="9">
    <location>
        <begin position="52"/>
        <end position="71"/>
    </location>
</feature>
<keyword evidence="5 9" id="KW-0812">Transmembrane</keyword>
<keyword evidence="12" id="KW-1185">Reference proteome</keyword>
<keyword evidence="7 9" id="KW-0472">Membrane</keyword>
<gene>
    <name evidence="11" type="ORF">ACFSC7_12020</name>
</gene>
<evidence type="ECO:0000256" key="8">
    <source>
        <dbReference type="ARBA" id="ARBA00038436"/>
    </source>
</evidence>
<evidence type="ECO:0000313" key="12">
    <source>
        <dbReference type="Proteomes" id="UP001597327"/>
    </source>
</evidence>
<comment type="similarity">
    <text evidence="8 9">Belongs to the TRAP transporter small permease family.</text>
</comment>
<dbReference type="PANTHER" id="PTHR35011">
    <property type="entry name" value="2,3-DIKETO-L-GULONATE TRAP TRANSPORTER SMALL PERMEASE PROTEIN YIAM"/>
    <property type="match status" value="1"/>
</dbReference>
<keyword evidence="3" id="KW-1003">Cell membrane</keyword>
<dbReference type="InterPro" id="IPR055348">
    <property type="entry name" value="DctQ"/>
</dbReference>
<proteinExistence type="inferred from homology"/>
<dbReference type="PANTHER" id="PTHR35011:SF10">
    <property type="entry name" value="TRAP TRANSPORTER SMALL PERMEASE PROTEIN"/>
    <property type="match status" value="1"/>
</dbReference>
<comment type="subunit">
    <text evidence="9">The complex comprises the extracytoplasmic solute receptor protein and the two transmembrane proteins.</text>
</comment>
<feature type="transmembrane region" description="Helical" evidence="9">
    <location>
        <begin position="134"/>
        <end position="154"/>
    </location>
</feature>
<feature type="domain" description="Tripartite ATP-independent periplasmic transporters DctQ component" evidence="10">
    <location>
        <begin position="30"/>
        <end position="161"/>
    </location>
</feature>
<sequence>MKSLITRLDHWLRHVERLAATLSGGLIAILMLLVCAEVAGRGLFHMPLKGSIDIIEQVMVVLVTLGIAYGQSRFGNVRMTLFSDRYRGRMKWLNETLSLLAAFVVVCLLAKGSWLNLSRAWSNGGDTPEIGIPLWPGIAVVTAALVLLGLRLLLQLTEALRLVAHPKDTSPIFGTTPSQ</sequence>
<evidence type="ECO:0000256" key="3">
    <source>
        <dbReference type="ARBA" id="ARBA00022475"/>
    </source>
</evidence>
<comment type="subcellular location">
    <subcellularLocation>
        <location evidence="1 9">Cell inner membrane</location>
        <topology evidence="1 9">Multi-pass membrane protein</topology>
    </subcellularLocation>
</comment>
<evidence type="ECO:0000256" key="4">
    <source>
        <dbReference type="ARBA" id="ARBA00022519"/>
    </source>
</evidence>
<keyword evidence="2 9" id="KW-0813">Transport</keyword>
<dbReference type="Pfam" id="PF04290">
    <property type="entry name" value="DctQ"/>
    <property type="match status" value="1"/>
</dbReference>
<reference evidence="12" key="1">
    <citation type="journal article" date="2019" name="Int. J. Syst. Evol. Microbiol.">
        <title>The Global Catalogue of Microorganisms (GCM) 10K type strain sequencing project: providing services to taxonomists for standard genome sequencing and annotation.</title>
        <authorList>
            <consortium name="The Broad Institute Genomics Platform"/>
            <consortium name="The Broad Institute Genome Sequencing Center for Infectious Disease"/>
            <person name="Wu L."/>
            <person name="Ma J."/>
        </authorList>
    </citation>
    <scope>NUCLEOTIDE SEQUENCE [LARGE SCALE GENOMIC DNA]</scope>
    <source>
        <strain evidence="12">JCM 3369</strain>
    </source>
</reference>
<evidence type="ECO:0000256" key="2">
    <source>
        <dbReference type="ARBA" id="ARBA00022448"/>
    </source>
</evidence>